<evidence type="ECO:0000313" key="6">
    <source>
        <dbReference type="Proteomes" id="UP000181790"/>
    </source>
</evidence>
<comment type="caution">
    <text evidence="5">The sequence shown here is derived from an EMBL/GenBank/DDBJ whole genome shotgun (WGS) entry which is preliminary data.</text>
</comment>
<evidence type="ECO:0000256" key="3">
    <source>
        <dbReference type="ARBA" id="ARBA00023163"/>
    </source>
</evidence>
<name>A0A1S2VGM3_9BACT</name>
<reference evidence="5 6" key="1">
    <citation type="submission" date="2016-10" db="EMBL/GenBank/DDBJ databases">
        <title>Arsenicibacter rosenii gen. nov., sp. nov., an efficient arsenic-methylating bacterium isolated from an arsenic-contaminated paddy soil.</title>
        <authorList>
            <person name="Huang K."/>
        </authorList>
    </citation>
    <scope>NUCLEOTIDE SEQUENCE [LARGE SCALE GENOMIC DNA]</scope>
    <source>
        <strain evidence="5 6">SM-1</strain>
    </source>
</reference>
<keyword evidence="1" id="KW-0805">Transcription regulation</keyword>
<keyword evidence="2" id="KW-0238">DNA-binding</keyword>
<dbReference type="PANTHER" id="PTHR44688">
    <property type="entry name" value="DNA-BINDING TRANSCRIPTIONAL ACTIVATOR DEVR_DOSR"/>
    <property type="match status" value="1"/>
</dbReference>
<dbReference type="SUPFAM" id="SSF46894">
    <property type="entry name" value="C-terminal effector domain of the bipartite response regulators"/>
    <property type="match status" value="1"/>
</dbReference>
<dbReference type="RefSeq" id="WP_071504500.1">
    <property type="nucleotide sequence ID" value="NZ_MORL01000009.1"/>
</dbReference>
<dbReference type="CDD" id="cd06170">
    <property type="entry name" value="LuxR_C_like"/>
    <property type="match status" value="1"/>
</dbReference>
<evidence type="ECO:0000256" key="2">
    <source>
        <dbReference type="ARBA" id="ARBA00023125"/>
    </source>
</evidence>
<sequence length="72" mass="8036">MNAKPGTPPLSDREKHFLRLACSELTYSEIADHMCVSPRTVDGYRESLFGKFAVKSRVTMALTAVRMGFVTL</sequence>
<evidence type="ECO:0000256" key="1">
    <source>
        <dbReference type="ARBA" id="ARBA00023015"/>
    </source>
</evidence>
<dbReference type="PANTHER" id="PTHR44688:SF16">
    <property type="entry name" value="DNA-BINDING TRANSCRIPTIONAL ACTIVATOR DEVR_DOSR"/>
    <property type="match status" value="1"/>
</dbReference>
<protein>
    <submittedName>
        <fullName evidence="5">Helix-turn-helix transcriptional regulator</fullName>
    </submittedName>
</protein>
<dbReference type="OrthoDB" id="9797341at2"/>
<accession>A0A1S2VGM3</accession>
<dbReference type="Pfam" id="PF00196">
    <property type="entry name" value="GerE"/>
    <property type="match status" value="1"/>
</dbReference>
<dbReference type="GO" id="GO:0003677">
    <property type="term" value="F:DNA binding"/>
    <property type="evidence" value="ECO:0007669"/>
    <property type="project" value="UniProtKB-KW"/>
</dbReference>
<feature type="domain" description="HTH luxR-type" evidence="4">
    <location>
        <begin position="3"/>
        <end position="68"/>
    </location>
</feature>
<proteinExistence type="predicted"/>
<dbReference type="Proteomes" id="UP000181790">
    <property type="component" value="Unassembled WGS sequence"/>
</dbReference>
<dbReference type="GO" id="GO:0006355">
    <property type="term" value="P:regulation of DNA-templated transcription"/>
    <property type="evidence" value="ECO:0007669"/>
    <property type="project" value="InterPro"/>
</dbReference>
<dbReference type="InterPro" id="IPR000792">
    <property type="entry name" value="Tscrpt_reg_LuxR_C"/>
</dbReference>
<keyword evidence="3" id="KW-0804">Transcription</keyword>
<dbReference type="AlphaFoldDB" id="A0A1S2VGM3"/>
<dbReference type="InterPro" id="IPR036388">
    <property type="entry name" value="WH-like_DNA-bd_sf"/>
</dbReference>
<dbReference type="Gene3D" id="1.10.10.10">
    <property type="entry name" value="Winged helix-like DNA-binding domain superfamily/Winged helix DNA-binding domain"/>
    <property type="match status" value="1"/>
</dbReference>
<dbReference type="InterPro" id="IPR016032">
    <property type="entry name" value="Sig_transdc_resp-reg_C-effctor"/>
</dbReference>
<evidence type="ECO:0000313" key="5">
    <source>
        <dbReference type="EMBL" id="OIN57911.1"/>
    </source>
</evidence>
<dbReference type="SMART" id="SM00421">
    <property type="entry name" value="HTH_LUXR"/>
    <property type="match status" value="1"/>
</dbReference>
<gene>
    <name evidence="5" type="ORF">BLX24_17625</name>
</gene>
<evidence type="ECO:0000259" key="4">
    <source>
        <dbReference type="PROSITE" id="PS50043"/>
    </source>
</evidence>
<organism evidence="5 6">
    <name type="scientific">Arsenicibacter rosenii</name>
    <dbReference type="NCBI Taxonomy" id="1750698"/>
    <lineage>
        <taxon>Bacteria</taxon>
        <taxon>Pseudomonadati</taxon>
        <taxon>Bacteroidota</taxon>
        <taxon>Cytophagia</taxon>
        <taxon>Cytophagales</taxon>
        <taxon>Spirosomataceae</taxon>
        <taxon>Arsenicibacter</taxon>
    </lineage>
</organism>
<dbReference type="EMBL" id="MORL01000009">
    <property type="protein sequence ID" value="OIN57911.1"/>
    <property type="molecule type" value="Genomic_DNA"/>
</dbReference>
<dbReference type="PROSITE" id="PS50043">
    <property type="entry name" value="HTH_LUXR_2"/>
    <property type="match status" value="1"/>
</dbReference>
<keyword evidence="6" id="KW-1185">Reference proteome</keyword>